<dbReference type="VEuPathDB" id="FungiDB:GGTG_03933"/>
<reference evidence="2" key="2">
    <citation type="submission" date="2010-07" db="EMBL/GenBank/DDBJ databases">
        <authorList>
            <consortium name="The Broad Institute Genome Sequencing Platform"/>
            <consortium name="Broad Institute Genome Sequencing Center for Infectious Disease"/>
            <person name="Ma L.-J."/>
            <person name="Dead R."/>
            <person name="Young S."/>
            <person name="Zeng Q."/>
            <person name="Koehrsen M."/>
            <person name="Alvarado L."/>
            <person name="Berlin A."/>
            <person name="Chapman S.B."/>
            <person name="Chen Z."/>
            <person name="Freedman E."/>
            <person name="Gellesch M."/>
            <person name="Goldberg J."/>
            <person name="Griggs A."/>
            <person name="Gujja S."/>
            <person name="Heilman E.R."/>
            <person name="Heiman D."/>
            <person name="Hepburn T."/>
            <person name="Howarth C."/>
            <person name="Jen D."/>
            <person name="Larson L."/>
            <person name="Mehta T."/>
            <person name="Neiman D."/>
            <person name="Pearson M."/>
            <person name="Roberts A."/>
            <person name="Saif S."/>
            <person name="Shea T."/>
            <person name="Shenoy N."/>
            <person name="Sisk P."/>
            <person name="Stolte C."/>
            <person name="Sykes S."/>
            <person name="Walk T."/>
            <person name="White J."/>
            <person name="Yandava C."/>
            <person name="Haas B."/>
            <person name="Nusbaum C."/>
            <person name="Birren B."/>
        </authorList>
    </citation>
    <scope>NUCLEOTIDE SEQUENCE</scope>
    <source>
        <strain evidence="2">R3-111a-1</strain>
    </source>
</reference>
<dbReference type="EnsemblFungi" id="EJT78838">
    <property type="protein sequence ID" value="EJT78838"/>
    <property type="gene ID" value="GGTG_03933"/>
</dbReference>
<dbReference type="AlphaFoldDB" id="J3NRN2"/>
<dbReference type="GeneID" id="20344391"/>
<evidence type="ECO:0000313" key="4">
    <source>
        <dbReference type="Proteomes" id="UP000006039"/>
    </source>
</evidence>
<dbReference type="HOGENOM" id="CLU_1815919_0_0_1"/>
<gene>
    <name evidence="3" type="primary">20344391</name>
    <name evidence="2" type="ORF">GGTG_03933</name>
</gene>
<reference evidence="2" key="3">
    <citation type="submission" date="2010-09" db="EMBL/GenBank/DDBJ databases">
        <title>Annotation of Gaeumannomyces graminis var. tritici R3-111a-1.</title>
        <authorList>
            <consortium name="The Broad Institute Genome Sequencing Platform"/>
            <person name="Ma L.-J."/>
            <person name="Dead R."/>
            <person name="Young S.K."/>
            <person name="Zeng Q."/>
            <person name="Gargeya S."/>
            <person name="Fitzgerald M."/>
            <person name="Haas B."/>
            <person name="Abouelleil A."/>
            <person name="Alvarado L."/>
            <person name="Arachchi H.M."/>
            <person name="Berlin A."/>
            <person name="Brown A."/>
            <person name="Chapman S.B."/>
            <person name="Chen Z."/>
            <person name="Dunbar C."/>
            <person name="Freedman E."/>
            <person name="Gearin G."/>
            <person name="Gellesch M."/>
            <person name="Goldberg J."/>
            <person name="Griggs A."/>
            <person name="Gujja S."/>
            <person name="Heiman D."/>
            <person name="Howarth C."/>
            <person name="Larson L."/>
            <person name="Lui A."/>
            <person name="MacDonald P.J.P."/>
            <person name="Mehta T."/>
            <person name="Montmayeur A."/>
            <person name="Murphy C."/>
            <person name="Neiman D."/>
            <person name="Pearson M."/>
            <person name="Priest M."/>
            <person name="Roberts A."/>
            <person name="Saif S."/>
            <person name="Shea T."/>
            <person name="Shenoy N."/>
            <person name="Sisk P."/>
            <person name="Stolte C."/>
            <person name="Sykes S."/>
            <person name="Yandava C."/>
            <person name="Wortman J."/>
            <person name="Nusbaum C."/>
            <person name="Birren B."/>
        </authorList>
    </citation>
    <scope>NUCLEOTIDE SEQUENCE</scope>
    <source>
        <strain evidence="2">R3-111a-1</strain>
    </source>
</reference>
<name>J3NRN2_GAET3</name>
<evidence type="ECO:0000313" key="2">
    <source>
        <dbReference type="EMBL" id="EJT78838.1"/>
    </source>
</evidence>
<reference evidence="4" key="1">
    <citation type="submission" date="2010-07" db="EMBL/GenBank/DDBJ databases">
        <title>The genome sequence of Gaeumannomyces graminis var. tritici strain R3-111a-1.</title>
        <authorList>
            <consortium name="The Broad Institute Genome Sequencing Platform"/>
            <person name="Ma L.-J."/>
            <person name="Dead R."/>
            <person name="Young S."/>
            <person name="Zeng Q."/>
            <person name="Koehrsen M."/>
            <person name="Alvarado L."/>
            <person name="Berlin A."/>
            <person name="Chapman S.B."/>
            <person name="Chen Z."/>
            <person name="Freedman E."/>
            <person name="Gellesch M."/>
            <person name="Goldberg J."/>
            <person name="Griggs A."/>
            <person name="Gujja S."/>
            <person name="Heilman E.R."/>
            <person name="Heiman D."/>
            <person name="Hepburn T."/>
            <person name="Howarth C."/>
            <person name="Jen D."/>
            <person name="Larson L."/>
            <person name="Mehta T."/>
            <person name="Neiman D."/>
            <person name="Pearson M."/>
            <person name="Roberts A."/>
            <person name="Saif S."/>
            <person name="Shea T."/>
            <person name="Shenoy N."/>
            <person name="Sisk P."/>
            <person name="Stolte C."/>
            <person name="Sykes S."/>
            <person name="Walk T."/>
            <person name="White J."/>
            <person name="Yandava C."/>
            <person name="Haas B."/>
            <person name="Nusbaum C."/>
            <person name="Birren B."/>
        </authorList>
    </citation>
    <scope>NUCLEOTIDE SEQUENCE [LARGE SCALE GENOMIC DNA]</scope>
    <source>
        <strain evidence="4">R3-111a-1</strain>
    </source>
</reference>
<organism evidence="2">
    <name type="scientific">Gaeumannomyces tritici (strain R3-111a-1)</name>
    <name type="common">Wheat and barley take-all root rot fungus</name>
    <name type="synonym">Gaeumannomyces graminis var. tritici</name>
    <dbReference type="NCBI Taxonomy" id="644352"/>
    <lineage>
        <taxon>Eukaryota</taxon>
        <taxon>Fungi</taxon>
        <taxon>Dikarya</taxon>
        <taxon>Ascomycota</taxon>
        <taxon>Pezizomycotina</taxon>
        <taxon>Sordariomycetes</taxon>
        <taxon>Sordariomycetidae</taxon>
        <taxon>Magnaporthales</taxon>
        <taxon>Magnaporthaceae</taxon>
        <taxon>Gaeumannomyces</taxon>
    </lineage>
</organism>
<reference evidence="3" key="4">
    <citation type="journal article" date="2015" name="G3 (Bethesda)">
        <title>Genome sequences of three phytopathogenic species of the Magnaporthaceae family of fungi.</title>
        <authorList>
            <person name="Okagaki L.H."/>
            <person name="Nunes C.C."/>
            <person name="Sailsbery J."/>
            <person name="Clay B."/>
            <person name="Brown D."/>
            <person name="John T."/>
            <person name="Oh Y."/>
            <person name="Young N."/>
            <person name="Fitzgerald M."/>
            <person name="Haas B.J."/>
            <person name="Zeng Q."/>
            <person name="Young S."/>
            <person name="Adiconis X."/>
            <person name="Fan L."/>
            <person name="Levin J.Z."/>
            <person name="Mitchell T.K."/>
            <person name="Okubara P.A."/>
            <person name="Farman M.L."/>
            <person name="Kohn L.M."/>
            <person name="Birren B."/>
            <person name="Ma L.-J."/>
            <person name="Dean R.A."/>
        </authorList>
    </citation>
    <scope>NUCLEOTIDE SEQUENCE</scope>
    <source>
        <strain evidence="3">R3-111a-1</strain>
    </source>
</reference>
<protein>
    <submittedName>
        <fullName evidence="2 3">Uncharacterized protein</fullName>
    </submittedName>
</protein>
<evidence type="ECO:0000256" key="1">
    <source>
        <dbReference type="SAM" id="MobiDB-lite"/>
    </source>
</evidence>
<accession>J3NRN2</accession>
<evidence type="ECO:0000313" key="3">
    <source>
        <dbReference type="EnsemblFungi" id="EJT78838"/>
    </source>
</evidence>
<keyword evidence="4" id="KW-1185">Reference proteome</keyword>
<reference evidence="3" key="5">
    <citation type="submission" date="2018-04" db="UniProtKB">
        <authorList>
            <consortium name="EnsemblFungi"/>
        </authorList>
    </citation>
    <scope>IDENTIFICATION</scope>
    <source>
        <strain evidence="3">R3-111a-1</strain>
    </source>
</reference>
<proteinExistence type="predicted"/>
<dbReference type="Proteomes" id="UP000006039">
    <property type="component" value="Unassembled WGS sequence"/>
</dbReference>
<dbReference type="EMBL" id="GL385396">
    <property type="protein sequence ID" value="EJT78838.1"/>
    <property type="molecule type" value="Genomic_DNA"/>
</dbReference>
<sequence length="142" mass="15394">MGWTAFAATLSEDLLRGKKGATGEIEIEPHGGFRSTGEARDSSVLRHSPVTFFAHAHPVANAPRHSLRRAVLHITWAGVLSLAKSLRARSLVLLSIWGIGSSDAYPSLGLCGSARPRRRPVTTLPYPSRAPSQPFRQPDFEA</sequence>
<dbReference type="RefSeq" id="XP_009219983.1">
    <property type="nucleotide sequence ID" value="XM_009221719.1"/>
</dbReference>
<feature type="region of interest" description="Disordered" evidence="1">
    <location>
        <begin position="119"/>
        <end position="142"/>
    </location>
</feature>